<accession>A0A699X4Z3</accession>
<gene>
    <name evidence="2" type="ORF">Tci_926746</name>
</gene>
<proteinExistence type="predicted"/>
<dbReference type="AlphaFoldDB" id="A0A699X4Z3"/>
<sequence>YSTCSSTFRLVSMVSILSFWAITLVVPLIPTFIESDGLLIASSSRIPAIPYQMADFLAVRALCSARAIVVKPALVAQ</sequence>
<keyword evidence="1" id="KW-0472">Membrane</keyword>
<organism evidence="2">
    <name type="scientific">Tanacetum cinerariifolium</name>
    <name type="common">Dalmatian daisy</name>
    <name type="synonym">Chrysanthemum cinerariifolium</name>
    <dbReference type="NCBI Taxonomy" id="118510"/>
    <lineage>
        <taxon>Eukaryota</taxon>
        <taxon>Viridiplantae</taxon>
        <taxon>Streptophyta</taxon>
        <taxon>Embryophyta</taxon>
        <taxon>Tracheophyta</taxon>
        <taxon>Spermatophyta</taxon>
        <taxon>Magnoliopsida</taxon>
        <taxon>eudicotyledons</taxon>
        <taxon>Gunneridae</taxon>
        <taxon>Pentapetalae</taxon>
        <taxon>asterids</taxon>
        <taxon>campanulids</taxon>
        <taxon>Asterales</taxon>
        <taxon>Asteraceae</taxon>
        <taxon>Asteroideae</taxon>
        <taxon>Anthemideae</taxon>
        <taxon>Anthemidinae</taxon>
        <taxon>Tanacetum</taxon>
    </lineage>
</organism>
<reference evidence="2" key="1">
    <citation type="journal article" date="2019" name="Sci. Rep.">
        <title>Draft genome of Tanacetum cinerariifolium, the natural source of mosquito coil.</title>
        <authorList>
            <person name="Yamashiro T."/>
            <person name="Shiraishi A."/>
            <person name="Satake H."/>
            <person name="Nakayama K."/>
        </authorList>
    </citation>
    <scope>NUCLEOTIDE SEQUENCE</scope>
</reference>
<keyword evidence="1" id="KW-1133">Transmembrane helix</keyword>
<dbReference type="EMBL" id="BKCJ011810016">
    <property type="protein sequence ID" value="GFD54777.1"/>
    <property type="molecule type" value="Genomic_DNA"/>
</dbReference>
<feature type="transmembrane region" description="Helical" evidence="1">
    <location>
        <begin position="12"/>
        <end position="33"/>
    </location>
</feature>
<evidence type="ECO:0000313" key="2">
    <source>
        <dbReference type="EMBL" id="GFD54777.1"/>
    </source>
</evidence>
<keyword evidence="1" id="KW-0812">Transmembrane</keyword>
<name>A0A699X4Z3_TANCI</name>
<evidence type="ECO:0000256" key="1">
    <source>
        <dbReference type="SAM" id="Phobius"/>
    </source>
</evidence>
<comment type="caution">
    <text evidence="2">The sequence shown here is derived from an EMBL/GenBank/DDBJ whole genome shotgun (WGS) entry which is preliminary data.</text>
</comment>
<feature type="non-terminal residue" evidence="2">
    <location>
        <position position="1"/>
    </location>
</feature>
<protein>
    <submittedName>
        <fullName evidence="2">Uncharacterized protein</fullName>
    </submittedName>
</protein>